<feature type="compositionally biased region" description="Basic and acidic residues" evidence="1">
    <location>
        <begin position="455"/>
        <end position="464"/>
    </location>
</feature>
<name>A0A0N1HN92_9EURO</name>
<comment type="caution">
    <text evidence="2">The sequence shown here is derived from an EMBL/GenBank/DDBJ whole genome shotgun (WGS) entry which is preliminary data.</text>
</comment>
<feature type="compositionally biased region" description="Low complexity" evidence="1">
    <location>
        <begin position="484"/>
        <end position="505"/>
    </location>
</feature>
<dbReference type="RefSeq" id="XP_017998877.1">
    <property type="nucleotide sequence ID" value="XM_018146049.1"/>
</dbReference>
<protein>
    <submittedName>
        <fullName evidence="2">Uncharacterized protein</fullName>
    </submittedName>
</protein>
<evidence type="ECO:0000313" key="2">
    <source>
        <dbReference type="EMBL" id="KPI38914.1"/>
    </source>
</evidence>
<dbReference type="Proteomes" id="UP000038010">
    <property type="component" value="Unassembled WGS sequence"/>
</dbReference>
<sequence length="603" mass="65857">MSATTTLITFMVRTPPTTRTVSLWGSWDNFNTPYPMKRDSRIGPEHWSGCHNFANIICDGRLDGEVQPRQGGLKMGGTYWYYYKLDDDLDFHNAVEPATTQCPMLPGQLVNVLNVPVNLSGGRSRNASVSSTTSDLYTMNPNDKFVNPRPVPKPQLPRLRTSPTLPQETWPAFTPTSASSGRAGRSATSAGTGSASTLRFRSKSPGSALSGSIRSAFRSFRTPRSRSPEGRLPRSANRSPTKSNFIKRPGLSAGSSRDASPSVRSDHDLVFRRNTDGDQAAEQVDIVSFQQHRRQRSRSRDPSSLRNSLIIETNSPAIFQDFESQRAHVLSAVKEVVSTQNTPANPMVVEPADQSPAFDFSDLSKRLPTLPNTPSSAYPPSTIFSESVNIEVLQSHFSSTTIDTTPSEGDGLTPNSLHFSVGTGRLDLTSLYCDSVIVDEPMSSLLASFPATPKRTGDKERFDETEFEDTPQRSCQPNGTLGLSTSFSTSTVSSVSTASVPASPTEDYEQTALPQSPLERKGSDTSNRFQYHHYRLPSSALGSEITLKSPTTKREGFVHVSPGLPYELDVPEGSADTTLMAHSTGMQQLMEELSYLGGMIHQN</sequence>
<feature type="compositionally biased region" description="Polar residues" evidence="1">
    <location>
        <begin position="253"/>
        <end position="263"/>
    </location>
</feature>
<feature type="region of interest" description="Disordered" evidence="1">
    <location>
        <begin position="120"/>
        <end position="268"/>
    </location>
</feature>
<dbReference type="STRING" id="1664694.A0A0N1HN92"/>
<evidence type="ECO:0000256" key="1">
    <source>
        <dbReference type="SAM" id="MobiDB-lite"/>
    </source>
</evidence>
<feature type="compositionally biased region" description="Polar residues" evidence="1">
    <location>
        <begin position="204"/>
        <end position="213"/>
    </location>
</feature>
<dbReference type="PANTHER" id="PTHR40625:SF1">
    <property type="entry name" value="AMP-ACTIVATED PROTEIN KINASE GLYCOGEN-BINDING DOMAIN-CONTAINING PROTEIN"/>
    <property type="match status" value="1"/>
</dbReference>
<feature type="compositionally biased region" description="Polar residues" evidence="1">
    <location>
        <begin position="472"/>
        <end position="483"/>
    </location>
</feature>
<keyword evidence="3" id="KW-1185">Reference proteome</keyword>
<dbReference type="AlphaFoldDB" id="A0A0N1HN92"/>
<dbReference type="EMBL" id="LFJN01000017">
    <property type="protein sequence ID" value="KPI38914.1"/>
    <property type="molecule type" value="Genomic_DNA"/>
</dbReference>
<dbReference type="OrthoDB" id="5422351at2759"/>
<proteinExistence type="predicted"/>
<feature type="compositionally biased region" description="Polar residues" evidence="1">
    <location>
        <begin position="121"/>
        <end position="141"/>
    </location>
</feature>
<gene>
    <name evidence="2" type="ORF">AB675_5810</name>
</gene>
<dbReference type="PANTHER" id="PTHR40625">
    <property type="entry name" value="GTP-BINDING PROTEIN ESDC-RELATED"/>
    <property type="match status" value="1"/>
</dbReference>
<accession>A0A0N1HN92</accession>
<evidence type="ECO:0000313" key="3">
    <source>
        <dbReference type="Proteomes" id="UP000038010"/>
    </source>
</evidence>
<reference evidence="2 3" key="1">
    <citation type="submission" date="2015-06" db="EMBL/GenBank/DDBJ databases">
        <title>Draft genome of the ant-associated black yeast Phialophora attae CBS 131958.</title>
        <authorList>
            <person name="Moreno L.F."/>
            <person name="Stielow B.J."/>
            <person name="de Hoog S."/>
            <person name="Vicente V.A."/>
            <person name="Weiss V.A."/>
            <person name="de Vries M."/>
            <person name="Cruz L.M."/>
            <person name="Souza E.M."/>
        </authorList>
    </citation>
    <scope>NUCLEOTIDE SEQUENCE [LARGE SCALE GENOMIC DNA]</scope>
    <source>
        <strain evidence="2 3">CBS 131958</strain>
    </source>
</reference>
<feature type="region of interest" description="Disordered" evidence="1">
    <location>
        <begin position="448"/>
        <end position="524"/>
    </location>
</feature>
<feature type="compositionally biased region" description="Low complexity" evidence="1">
    <location>
        <begin position="176"/>
        <end position="197"/>
    </location>
</feature>
<feature type="region of interest" description="Disordered" evidence="1">
    <location>
        <begin position="288"/>
        <end position="308"/>
    </location>
</feature>
<organism evidence="2 3">
    <name type="scientific">Cyphellophora attinorum</name>
    <dbReference type="NCBI Taxonomy" id="1664694"/>
    <lineage>
        <taxon>Eukaryota</taxon>
        <taxon>Fungi</taxon>
        <taxon>Dikarya</taxon>
        <taxon>Ascomycota</taxon>
        <taxon>Pezizomycotina</taxon>
        <taxon>Eurotiomycetes</taxon>
        <taxon>Chaetothyriomycetidae</taxon>
        <taxon>Chaetothyriales</taxon>
        <taxon>Cyphellophoraceae</taxon>
        <taxon>Cyphellophora</taxon>
    </lineage>
</organism>
<dbReference type="GeneID" id="28737929"/>
<dbReference type="VEuPathDB" id="FungiDB:AB675_5810"/>